<dbReference type="Proteomes" id="UP001596139">
    <property type="component" value="Unassembled WGS sequence"/>
</dbReference>
<reference evidence="2" key="1">
    <citation type="journal article" date="2019" name="Int. J. Syst. Evol. Microbiol.">
        <title>The Global Catalogue of Microorganisms (GCM) 10K type strain sequencing project: providing services to taxonomists for standard genome sequencing and annotation.</title>
        <authorList>
            <consortium name="The Broad Institute Genomics Platform"/>
            <consortium name="The Broad Institute Genome Sequencing Center for Infectious Disease"/>
            <person name="Wu L."/>
            <person name="Ma J."/>
        </authorList>
    </citation>
    <scope>NUCLEOTIDE SEQUENCE [LARGE SCALE GENOMIC DNA]</scope>
    <source>
        <strain evidence="2">CGMCC 1.15180</strain>
    </source>
</reference>
<dbReference type="Pfam" id="PF19402">
    <property type="entry name" value="RamS"/>
    <property type="match status" value="1"/>
</dbReference>
<comment type="caution">
    <text evidence="1">The sequence shown here is derived from an EMBL/GenBank/DDBJ whole genome shotgun (WGS) entry which is preliminary data.</text>
</comment>
<evidence type="ECO:0000313" key="1">
    <source>
        <dbReference type="EMBL" id="MFC6062150.1"/>
    </source>
</evidence>
<keyword evidence="2" id="KW-1185">Reference proteome</keyword>
<dbReference type="RefSeq" id="WP_107053865.1">
    <property type="nucleotide sequence ID" value="NZ_JBHSPX010000002.1"/>
</dbReference>
<evidence type="ECO:0000313" key="2">
    <source>
        <dbReference type="Proteomes" id="UP001596139"/>
    </source>
</evidence>
<name>A0ABW1MFT2_9ACTN</name>
<dbReference type="EMBL" id="JBHSPX010000002">
    <property type="protein sequence ID" value="MFC6062150.1"/>
    <property type="molecule type" value="Genomic_DNA"/>
</dbReference>
<gene>
    <name evidence="1" type="ORF">ACFP4F_06300</name>
</gene>
<proteinExistence type="predicted"/>
<protein>
    <submittedName>
        <fullName evidence="1">SapB/AmfS family lanthipeptide</fullName>
    </submittedName>
</protein>
<accession>A0ABW1MFT2</accession>
<organism evidence="1 2">
    <name type="scientific">Streptomyces ochraceiscleroticus</name>
    <dbReference type="NCBI Taxonomy" id="47761"/>
    <lineage>
        <taxon>Bacteria</taxon>
        <taxon>Bacillati</taxon>
        <taxon>Actinomycetota</taxon>
        <taxon>Actinomycetes</taxon>
        <taxon>Kitasatosporales</taxon>
        <taxon>Streptomycetaceae</taxon>
        <taxon>Streptomyces</taxon>
    </lineage>
</organism>
<dbReference type="NCBIfam" id="NF033212">
    <property type="entry name" value="SapB_AmfS_lanti"/>
    <property type="match status" value="1"/>
</dbReference>
<dbReference type="NCBIfam" id="NF038159">
    <property type="entry name" value="lanthi_III_b"/>
    <property type="match status" value="1"/>
</dbReference>
<sequence length="35" mass="3624">MALLDLQMLEAPEDGGGEDSILSLGCDSTLSLLLC</sequence>
<dbReference type="InterPro" id="IPR045825">
    <property type="entry name" value="RamS"/>
</dbReference>